<evidence type="ECO:0000259" key="6">
    <source>
        <dbReference type="Pfam" id="PF23524"/>
    </source>
</evidence>
<dbReference type="OrthoDB" id="2016523at2759"/>
<keyword evidence="2 7" id="KW-0328">Glycosyltransferase</keyword>
<protein>
    <submittedName>
        <fullName evidence="7">Alpha-1,3-mannosyl-glycoprotein 4-beta-N-acetylglucosaminyltransferase B</fullName>
    </submittedName>
</protein>
<dbReference type="EMBL" id="WVUK01000054">
    <property type="protein sequence ID" value="KAF7493843.1"/>
    <property type="molecule type" value="Genomic_DNA"/>
</dbReference>
<dbReference type="GO" id="GO:0008375">
    <property type="term" value="F:acetylglucosaminyltransferase activity"/>
    <property type="evidence" value="ECO:0007669"/>
    <property type="project" value="TreeGrafter"/>
</dbReference>
<evidence type="ECO:0000256" key="1">
    <source>
        <dbReference type="ARBA" id="ARBA00004922"/>
    </source>
</evidence>
<feature type="transmembrane region" description="Helical" evidence="4">
    <location>
        <begin position="7"/>
        <end position="29"/>
    </location>
</feature>
<reference evidence="8" key="3">
    <citation type="submission" date="2022-06" db="UniProtKB">
        <authorList>
            <consortium name="EnsemblMetazoa"/>
        </authorList>
    </citation>
    <scope>IDENTIFICATION</scope>
</reference>
<comment type="pathway">
    <text evidence="1">Protein modification; protein glycosylation.</text>
</comment>
<proteinExistence type="predicted"/>
<reference evidence="9" key="1">
    <citation type="journal article" date="2020" name="PLoS Negl. Trop. Dis.">
        <title>High-quality nuclear genome for Sarcoptes scabiei-A critical resource for a neglected parasite.</title>
        <authorList>
            <person name="Korhonen P.K."/>
            <person name="Gasser R.B."/>
            <person name="Ma G."/>
            <person name="Wang T."/>
            <person name="Stroehlein A.J."/>
            <person name="Young N.D."/>
            <person name="Ang C.S."/>
            <person name="Fernando D.D."/>
            <person name="Lu H.C."/>
            <person name="Taylor S."/>
            <person name="Reynolds S.L."/>
            <person name="Mofiz E."/>
            <person name="Najaraj S.H."/>
            <person name="Gowda H."/>
            <person name="Madugundu A."/>
            <person name="Renuse S."/>
            <person name="Holt D."/>
            <person name="Pandey A."/>
            <person name="Papenfuss A.T."/>
            <person name="Fischer K."/>
        </authorList>
    </citation>
    <scope>NUCLEOTIDE SEQUENCE [LARGE SCALE GENOMIC DNA]</scope>
</reference>
<dbReference type="GO" id="GO:0005793">
    <property type="term" value="C:endoplasmic reticulum-Golgi intermediate compartment"/>
    <property type="evidence" value="ECO:0007669"/>
    <property type="project" value="TreeGrafter"/>
</dbReference>
<evidence type="ECO:0000259" key="5">
    <source>
        <dbReference type="Pfam" id="PF04666"/>
    </source>
</evidence>
<organism evidence="7">
    <name type="scientific">Sarcoptes scabiei</name>
    <name type="common">Itch mite</name>
    <name type="synonym">Acarus scabiei</name>
    <dbReference type="NCBI Taxonomy" id="52283"/>
    <lineage>
        <taxon>Eukaryota</taxon>
        <taxon>Metazoa</taxon>
        <taxon>Ecdysozoa</taxon>
        <taxon>Arthropoda</taxon>
        <taxon>Chelicerata</taxon>
        <taxon>Arachnida</taxon>
        <taxon>Acari</taxon>
        <taxon>Acariformes</taxon>
        <taxon>Sarcoptiformes</taxon>
        <taxon>Astigmata</taxon>
        <taxon>Psoroptidia</taxon>
        <taxon>Sarcoptoidea</taxon>
        <taxon>Sarcoptidae</taxon>
        <taxon>Sarcoptinae</taxon>
        <taxon>Sarcoptes</taxon>
    </lineage>
</organism>
<dbReference type="EnsemblMetazoa" id="SSS_3151s_mrna">
    <property type="protein sequence ID" value="KAF7493843.1"/>
    <property type="gene ID" value="SSS_3151"/>
</dbReference>
<keyword evidence="3 7" id="KW-0808">Transferase</keyword>
<dbReference type="AlphaFoldDB" id="A0A834VHJ7"/>
<evidence type="ECO:0000256" key="4">
    <source>
        <dbReference type="SAM" id="Phobius"/>
    </source>
</evidence>
<dbReference type="GO" id="GO:0006487">
    <property type="term" value="P:protein N-linked glycosylation"/>
    <property type="evidence" value="ECO:0007669"/>
    <property type="project" value="TreeGrafter"/>
</dbReference>
<keyword evidence="4" id="KW-1133">Transmembrane helix</keyword>
<dbReference type="InterPro" id="IPR006759">
    <property type="entry name" value="Glyco_transf_54"/>
</dbReference>
<keyword evidence="4" id="KW-0812">Transmembrane</keyword>
<dbReference type="Proteomes" id="UP000070412">
    <property type="component" value="Unassembled WGS sequence"/>
</dbReference>
<feature type="domain" description="MGAT4 conserved region" evidence="5">
    <location>
        <begin position="185"/>
        <end position="436"/>
    </location>
</feature>
<name>A0A834VHJ7_SARSC</name>
<evidence type="ECO:0000256" key="3">
    <source>
        <dbReference type="ARBA" id="ARBA00022679"/>
    </source>
</evidence>
<reference evidence="7" key="2">
    <citation type="submission" date="2020-01" db="EMBL/GenBank/DDBJ databases">
        <authorList>
            <person name="Korhonen P.K.K."/>
            <person name="Guangxu M.G."/>
            <person name="Wang T.W."/>
            <person name="Stroehlein A.J.S."/>
            <person name="Young N.D."/>
            <person name="Ang C.-S.A."/>
            <person name="Fernando D.W.F."/>
            <person name="Lu H.L."/>
            <person name="Taylor S.T."/>
            <person name="Ehtesham M.E.M."/>
            <person name="Najaraj S.H.N."/>
            <person name="Harsha G.H.G."/>
            <person name="Madugundu A.M."/>
            <person name="Renuse S.R."/>
            <person name="Holt D.H."/>
            <person name="Pandey A.P."/>
            <person name="Papenfuss A.P."/>
            <person name="Gasser R.B.G."/>
            <person name="Fischer K.F."/>
        </authorList>
    </citation>
    <scope>NUCLEOTIDE SEQUENCE</scope>
    <source>
        <strain evidence="7">SSS_KF_BRIS2020</strain>
    </source>
</reference>
<sequence>MPRKNRGLMILIGLLIMTSVLPIFFNLMFTINSYRFDPEWYRSDSDWRIDNRSMEIFNNQSHLNRFIEELIGERRPHHDDGVRKNHLYEVRLASRFAELYERVKLAELETVRRRTEIEHLVDRMRKILSKISSQNSLESDLDRLGKNFSQNEIISLPTMFDLFPHSDWFSLNPKHRIVSNRSDVSQAKRKFIFGIPNVKRSIESYLIFTLKNLIENLSEEELNQSKFVVLIAETDEKFIEETIDKIVKNFPNEIDRGLLEIISPPSNYYPNFSDLKRTLDDSIERVRWRTKQNFDFAYLMMYCRLRGVYYVQLEDDIVARKNYLKSIDKSIASTFRKRPNWLILDFCALGFIGKLFRASDLSSFILFFITFHNDKPIDWLLDNFVQTKVCRFDKDLKDCKQRKQNVWIKHKPSLFQHIGTYSSLRGKIQKLQDKGFGKINLFRPHTDNPEAEVYSTMKHYRNYRLIDAYEGRKMFWAMDPKRNDSFGFKFSQPIRLESCLIRSGDAQHPSDILYNATLQAKSIVVNDNHHNLRKNLENELQISPVNSHNNDGFIDLGHFDSINGDIFERIPDELNPIAEIRIRIDDDSKNWIIINEFVWRTQSRKRSRSSLLCCESTSTSTSITSLDSIQGIWYPKCLATNTASDDRNRSIQTSKRSTISFRG</sequence>
<dbReference type="InterPro" id="IPR057279">
    <property type="entry name" value="MGAT4"/>
</dbReference>
<keyword evidence="4" id="KW-0472">Membrane</keyword>
<dbReference type="GO" id="GO:0005795">
    <property type="term" value="C:Golgi stack"/>
    <property type="evidence" value="ECO:0007669"/>
    <property type="project" value="TreeGrafter"/>
</dbReference>
<dbReference type="GO" id="GO:0005783">
    <property type="term" value="C:endoplasmic reticulum"/>
    <property type="evidence" value="ECO:0007669"/>
    <property type="project" value="TreeGrafter"/>
</dbReference>
<gene>
    <name evidence="7" type="ORF">SSS_3151</name>
</gene>
<evidence type="ECO:0000313" key="9">
    <source>
        <dbReference type="Proteomes" id="UP000070412"/>
    </source>
</evidence>
<keyword evidence="9" id="KW-1185">Reference proteome</keyword>
<dbReference type="Pfam" id="PF23524">
    <property type="entry name" value="MGAT4A_C"/>
    <property type="match status" value="1"/>
</dbReference>
<feature type="domain" description="MGAT4 A/B/C C-terminal" evidence="6">
    <location>
        <begin position="451"/>
        <end position="596"/>
    </location>
</feature>
<evidence type="ECO:0000313" key="8">
    <source>
        <dbReference type="EnsemblMetazoa" id="KAF7493843.1"/>
    </source>
</evidence>
<dbReference type="PANTHER" id="PTHR12062">
    <property type="entry name" value="N-ACETYLGLUCOSAMINYLTRANSFERASE VI"/>
    <property type="match status" value="1"/>
</dbReference>
<evidence type="ECO:0000313" key="7">
    <source>
        <dbReference type="EMBL" id="KAF7493843.1"/>
    </source>
</evidence>
<dbReference type="InterPro" id="IPR056576">
    <property type="entry name" value="MGAT4_A/B/C_C"/>
</dbReference>
<accession>A0A834VHJ7</accession>
<evidence type="ECO:0000256" key="2">
    <source>
        <dbReference type="ARBA" id="ARBA00022676"/>
    </source>
</evidence>
<dbReference type="PANTHER" id="PTHR12062:SF9">
    <property type="entry name" value="ALPHA-1,3-MANNOSYL-GLYCOPROTEIN 4-BETA-N-ACETYLGLUCOSAMINYLTRANSFERASE A, ISOFORM A"/>
    <property type="match status" value="1"/>
</dbReference>
<dbReference type="Pfam" id="PF04666">
    <property type="entry name" value="MGAT4_cons"/>
    <property type="match status" value="1"/>
</dbReference>